<name>A0AAV1Y3T8_LUPLU</name>
<evidence type="ECO:0000256" key="2">
    <source>
        <dbReference type="SAM" id="Phobius"/>
    </source>
</evidence>
<accession>A0AAV1Y3T8</accession>
<reference evidence="3 4" key="1">
    <citation type="submission" date="2024-03" db="EMBL/GenBank/DDBJ databases">
        <authorList>
            <person name="Martinez-Hernandez J."/>
        </authorList>
    </citation>
    <scope>NUCLEOTIDE SEQUENCE [LARGE SCALE GENOMIC DNA]</scope>
</reference>
<feature type="region of interest" description="Disordered" evidence="1">
    <location>
        <begin position="104"/>
        <end position="133"/>
    </location>
</feature>
<dbReference type="PANTHER" id="PTHR36595">
    <property type="entry name" value="TRANSMEMBRANE PROTEIN"/>
    <property type="match status" value="1"/>
</dbReference>
<dbReference type="PANTHER" id="PTHR36595:SF1">
    <property type="entry name" value="TRANSMEMBRANE PROTEIN"/>
    <property type="match status" value="1"/>
</dbReference>
<gene>
    <name evidence="3" type="ORF">LLUT_LOCUS29714</name>
</gene>
<feature type="compositionally biased region" description="Acidic residues" evidence="1">
    <location>
        <begin position="111"/>
        <end position="131"/>
    </location>
</feature>
<organism evidence="3 4">
    <name type="scientific">Lupinus luteus</name>
    <name type="common">European yellow lupine</name>
    <dbReference type="NCBI Taxonomy" id="3873"/>
    <lineage>
        <taxon>Eukaryota</taxon>
        <taxon>Viridiplantae</taxon>
        <taxon>Streptophyta</taxon>
        <taxon>Embryophyta</taxon>
        <taxon>Tracheophyta</taxon>
        <taxon>Spermatophyta</taxon>
        <taxon>Magnoliopsida</taxon>
        <taxon>eudicotyledons</taxon>
        <taxon>Gunneridae</taxon>
        <taxon>Pentapetalae</taxon>
        <taxon>rosids</taxon>
        <taxon>fabids</taxon>
        <taxon>Fabales</taxon>
        <taxon>Fabaceae</taxon>
        <taxon>Papilionoideae</taxon>
        <taxon>50 kb inversion clade</taxon>
        <taxon>genistoids sensu lato</taxon>
        <taxon>core genistoids</taxon>
        <taxon>Genisteae</taxon>
        <taxon>Lupinus</taxon>
    </lineage>
</organism>
<dbReference type="AlphaFoldDB" id="A0AAV1Y3T8"/>
<sequence length="157" mass="17709">MAKKVPCELFTLTTMLDSILEFITQAASSSAFIFCFCNLIIIIILVDLKPSLSIHQESEIPLSIDTNKKQGTNFKSLVEKDTGSSPQEAQVDEEAKALALNKIEVKGNDDWSNEEEESEEVEDGNEEEEGDELKRRVEEFIEKVNRGWKQELLSTPL</sequence>
<comment type="caution">
    <text evidence="3">The sequence shown here is derived from an EMBL/GenBank/DDBJ whole genome shotgun (WGS) entry which is preliminary data.</text>
</comment>
<keyword evidence="2" id="KW-0812">Transmembrane</keyword>
<evidence type="ECO:0000313" key="3">
    <source>
        <dbReference type="EMBL" id="CAL0328654.1"/>
    </source>
</evidence>
<feature type="transmembrane region" description="Helical" evidence="2">
    <location>
        <begin position="22"/>
        <end position="46"/>
    </location>
</feature>
<evidence type="ECO:0000256" key="1">
    <source>
        <dbReference type="SAM" id="MobiDB-lite"/>
    </source>
</evidence>
<protein>
    <submittedName>
        <fullName evidence="3">Uncharacterized protein</fullName>
    </submittedName>
</protein>
<keyword evidence="4" id="KW-1185">Reference proteome</keyword>
<dbReference type="Proteomes" id="UP001497480">
    <property type="component" value="Unassembled WGS sequence"/>
</dbReference>
<dbReference type="EMBL" id="CAXHTB010000021">
    <property type="protein sequence ID" value="CAL0328654.1"/>
    <property type="molecule type" value="Genomic_DNA"/>
</dbReference>
<keyword evidence="2" id="KW-1133">Transmembrane helix</keyword>
<proteinExistence type="predicted"/>
<evidence type="ECO:0000313" key="4">
    <source>
        <dbReference type="Proteomes" id="UP001497480"/>
    </source>
</evidence>
<keyword evidence="2" id="KW-0472">Membrane</keyword>